<dbReference type="Proteomes" id="UP001454036">
    <property type="component" value="Unassembled WGS sequence"/>
</dbReference>
<dbReference type="AlphaFoldDB" id="A0AAV3RTF3"/>
<evidence type="ECO:0000256" key="2">
    <source>
        <dbReference type="ARBA" id="ARBA00022670"/>
    </source>
</evidence>
<feature type="domain" description="Ubiquitin-like protease family profile" evidence="4">
    <location>
        <begin position="1"/>
        <end position="109"/>
    </location>
</feature>
<dbReference type="Gene3D" id="3.40.395.10">
    <property type="entry name" value="Adenoviral Proteinase, Chain A"/>
    <property type="match status" value="1"/>
</dbReference>
<dbReference type="Pfam" id="PF02902">
    <property type="entry name" value="Peptidase_C48"/>
    <property type="match status" value="1"/>
</dbReference>
<dbReference type="SUPFAM" id="SSF54001">
    <property type="entry name" value="Cysteine proteinases"/>
    <property type="match status" value="1"/>
</dbReference>
<organism evidence="5 6">
    <name type="scientific">Lithospermum erythrorhizon</name>
    <name type="common">Purple gromwell</name>
    <name type="synonym">Lithospermum officinale var. erythrorhizon</name>
    <dbReference type="NCBI Taxonomy" id="34254"/>
    <lineage>
        <taxon>Eukaryota</taxon>
        <taxon>Viridiplantae</taxon>
        <taxon>Streptophyta</taxon>
        <taxon>Embryophyta</taxon>
        <taxon>Tracheophyta</taxon>
        <taxon>Spermatophyta</taxon>
        <taxon>Magnoliopsida</taxon>
        <taxon>eudicotyledons</taxon>
        <taxon>Gunneridae</taxon>
        <taxon>Pentapetalae</taxon>
        <taxon>asterids</taxon>
        <taxon>lamiids</taxon>
        <taxon>Boraginales</taxon>
        <taxon>Boraginaceae</taxon>
        <taxon>Boraginoideae</taxon>
        <taxon>Lithospermeae</taxon>
        <taxon>Lithospermum</taxon>
    </lineage>
</organism>
<accession>A0AAV3RTF3</accession>
<gene>
    <name evidence="5" type="ORF">LIER_32271</name>
</gene>
<evidence type="ECO:0000256" key="1">
    <source>
        <dbReference type="ARBA" id="ARBA00005234"/>
    </source>
</evidence>
<evidence type="ECO:0000256" key="3">
    <source>
        <dbReference type="ARBA" id="ARBA00022801"/>
    </source>
</evidence>
<name>A0AAV3RTF3_LITER</name>
<proteinExistence type="inferred from homology"/>
<comment type="similarity">
    <text evidence="1">Belongs to the peptidase C48 family.</text>
</comment>
<dbReference type="EMBL" id="BAABME010012324">
    <property type="protein sequence ID" value="GAA0184983.1"/>
    <property type="molecule type" value="Genomic_DNA"/>
</dbReference>
<keyword evidence="2" id="KW-0645">Protease</keyword>
<keyword evidence="6" id="KW-1185">Reference proteome</keyword>
<dbReference type="GO" id="GO:0006508">
    <property type="term" value="P:proteolysis"/>
    <property type="evidence" value="ECO:0007669"/>
    <property type="project" value="UniProtKB-KW"/>
</dbReference>
<evidence type="ECO:0000313" key="6">
    <source>
        <dbReference type="Proteomes" id="UP001454036"/>
    </source>
</evidence>
<dbReference type="InterPro" id="IPR003653">
    <property type="entry name" value="Peptidase_C48_C"/>
</dbReference>
<sequence length="121" mass="14323">MSVEDFKSQELEYVFLPIVFQHHFSVFVVNLKEEKCEYLNSLEEVQLVKPVEEAANYVIRSLLGFLKCRDGKINKLADWNNIWEIPLRPQQPNRTNGCGWFVMKYIKEWDGQGKDMMTFKS</sequence>
<evidence type="ECO:0000313" key="5">
    <source>
        <dbReference type="EMBL" id="GAA0184983.1"/>
    </source>
</evidence>
<dbReference type="GO" id="GO:0008234">
    <property type="term" value="F:cysteine-type peptidase activity"/>
    <property type="evidence" value="ECO:0007669"/>
    <property type="project" value="InterPro"/>
</dbReference>
<evidence type="ECO:0000259" key="4">
    <source>
        <dbReference type="PROSITE" id="PS50600"/>
    </source>
</evidence>
<dbReference type="PROSITE" id="PS50600">
    <property type="entry name" value="ULP_PROTEASE"/>
    <property type="match status" value="1"/>
</dbReference>
<dbReference type="InterPro" id="IPR038765">
    <property type="entry name" value="Papain-like_cys_pep_sf"/>
</dbReference>
<reference evidence="5 6" key="1">
    <citation type="submission" date="2024-01" db="EMBL/GenBank/DDBJ databases">
        <title>The complete chloroplast genome sequence of Lithospermum erythrorhizon: insights into the phylogenetic relationship among Boraginaceae species and the maternal lineages of purple gromwells.</title>
        <authorList>
            <person name="Okada T."/>
            <person name="Watanabe K."/>
        </authorList>
    </citation>
    <scope>NUCLEOTIDE SEQUENCE [LARGE SCALE GENOMIC DNA]</scope>
</reference>
<protein>
    <recommendedName>
        <fullName evidence="4">Ubiquitin-like protease family profile domain-containing protein</fullName>
    </recommendedName>
</protein>
<comment type="caution">
    <text evidence="5">The sequence shown here is derived from an EMBL/GenBank/DDBJ whole genome shotgun (WGS) entry which is preliminary data.</text>
</comment>
<keyword evidence="3" id="KW-0378">Hydrolase</keyword>